<dbReference type="STRING" id="1088818.A0A2I0AED3"/>
<evidence type="ECO:0000256" key="1">
    <source>
        <dbReference type="ARBA" id="ARBA00007637"/>
    </source>
</evidence>
<keyword evidence="2" id="KW-0520">NAD</keyword>
<dbReference type="AlphaFoldDB" id="A0A2I0AED3"/>
<evidence type="ECO:0000313" key="4">
    <source>
        <dbReference type="EMBL" id="PKA53893.1"/>
    </source>
</evidence>
<evidence type="ECO:0000256" key="3">
    <source>
        <dbReference type="ARBA" id="ARBA00023235"/>
    </source>
</evidence>
<accession>A0A2I0AED3</accession>
<dbReference type="Gene3D" id="3.40.50.720">
    <property type="entry name" value="NAD(P)-binding Rossmann-like Domain"/>
    <property type="match status" value="1"/>
</dbReference>
<sequence>MVLCCFGRHVSGTCRDDIKRRELEKMGFDAFTFNINNNELGSLSTLGEATHILISIPSDVNFGDPLMSLHEDLRCSLSSGNLQWLGYLSSTSVYGNCGGAWVDEDYPVDPSLETTKSRLAAEISWQELGCQLGCLVNVFRLGGIYGPGRSALNTIIEKGPTSKKQSKRNSKLYTSRVHVADIYQSINASFKVPSSGRIYNIVDDDPAPRAEVFAFARALIEKKWPGLIVESEATADVLLPMEGSSGEKRVSNARLKKELGVSLLYPSYREGLKSIIASLELPSNSIT</sequence>
<gene>
    <name evidence="4" type="ORF">AXF42_Ash011373</name>
</gene>
<evidence type="ECO:0000313" key="5">
    <source>
        <dbReference type="Proteomes" id="UP000236161"/>
    </source>
</evidence>
<dbReference type="PANTHER" id="PTHR43574">
    <property type="entry name" value="EPIMERASE-RELATED"/>
    <property type="match status" value="1"/>
</dbReference>
<evidence type="ECO:0008006" key="6">
    <source>
        <dbReference type="Google" id="ProtNLM"/>
    </source>
</evidence>
<name>A0A2I0AED3_9ASPA</name>
<keyword evidence="3" id="KW-0413">Isomerase</keyword>
<evidence type="ECO:0000256" key="2">
    <source>
        <dbReference type="ARBA" id="ARBA00023027"/>
    </source>
</evidence>
<organism evidence="4 5">
    <name type="scientific">Apostasia shenzhenica</name>
    <dbReference type="NCBI Taxonomy" id="1088818"/>
    <lineage>
        <taxon>Eukaryota</taxon>
        <taxon>Viridiplantae</taxon>
        <taxon>Streptophyta</taxon>
        <taxon>Embryophyta</taxon>
        <taxon>Tracheophyta</taxon>
        <taxon>Spermatophyta</taxon>
        <taxon>Magnoliopsida</taxon>
        <taxon>Liliopsida</taxon>
        <taxon>Asparagales</taxon>
        <taxon>Orchidaceae</taxon>
        <taxon>Apostasioideae</taxon>
        <taxon>Apostasia</taxon>
    </lineage>
</organism>
<comment type="similarity">
    <text evidence="1">Belongs to the NAD(P)-dependent epimerase/dehydratase family.</text>
</comment>
<dbReference type="Proteomes" id="UP000236161">
    <property type="component" value="Unassembled WGS sequence"/>
</dbReference>
<dbReference type="EMBL" id="KZ451988">
    <property type="protein sequence ID" value="PKA53893.1"/>
    <property type="molecule type" value="Genomic_DNA"/>
</dbReference>
<keyword evidence="5" id="KW-1185">Reference proteome</keyword>
<proteinExistence type="inferred from homology"/>
<dbReference type="OrthoDB" id="5824at2759"/>
<dbReference type="GO" id="GO:0016853">
    <property type="term" value="F:isomerase activity"/>
    <property type="evidence" value="ECO:0007669"/>
    <property type="project" value="UniProtKB-KW"/>
</dbReference>
<protein>
    <recommendedName>
        <fullName evidence="6">NAD-dependent epimerase/dehydratase domain-containing protein</fullName>
    </recommendedName>
</protein>
<dbReference type="SUPFAM" id="SSF51735">
    <property type="entry name" value="NAD(P)-binding Rossmann-fold domains"/>
    <property type="match status" value="1"/>
</dbReference>
<reference evidence="4 5" key="1">
    <citation type="journal article" date="2017" name="Nature">
        <title>The Apostasia genome and the evolution of orchids.</title>
        <authorList>
            <person name="Zhang G.Q."/>
            <person name="Liu K.W."/>
            <person name="Li Z."/>
            <person name="Lohaus R."/>
            <person name="Hsiao Y.Y."/>
            <person name="Niu S.C."/>
            <person name="Wang J.Y."/>
            <person name="Lin Y.C."/>
            <person name="Xu Q."/>
            <person name="Chen L.J."/>
            <person name="Yoshida K."/>
            <person name="Fujiwara S."/>
            <person name="Wang Z.W."/>
            <person name="Zhang Y.Q."/>
            <person name="Mitsuda N."/>
            <person name="Wang M."/>
            <person name="Liu G.H."/>
            <person name="Pecoraro L."/>
            <person name="Huang H.X."/>
            <person name="Xiao X.J."/>
            <person name="Lin M."/>
            <person name="Wu X.Y."/>
            <person name="Wu W.L."/>
            <person name="Chen Y.Y."/>
            <person name="Chang S.B."/>
            <person name="Sakamoto S."/>
            <person name="Ohme-Takagi M."/>
            <person name="Yagi M."/>
            <person name="Zeng S.J."/>
            <person name="Shen C.Y."/>
            <person name="Yeh C.M."/>
            <person name="Luo Y.B."/>
            <person name="Tsai W.C."/>
            <person name="Van de Peer Y."/>
            <person name="Liu Z.J."/>
        </authorList>
    </citation>
    <scope>NUCLEOTIDE SEQUENCE [LARGE SCALE GENOMIC DNA]</scope>
    <source>
        <strain evidence="5">cv. Shenzhen</strain>
        <tissue evidence="4">Stem</tissue>
    </source>
</reference>
<dbReference type="InterPro" id="IPR036291">
    <property type="entry name" value="NAD(P)-bd_dom_sf"/>
</dbReference>